<dbReference type="HOGENOM" id="CLU_3341684_0_0_5"/>
<dbReference type="KEGG" id="thal:A1OE_918"/>
<protein>
    <submittedName>
        <fullName evidence="1">Uncharacterized protein</fullName>
    </submittedName>
</protein>
<name>K7YNJ8_9PROT</name>
<dbReference type="Proteomes" id="UP000010077">
    <property type="component" value="Chromosome"/>
</dbReference>
<keyword evidence="2" id="KW-1185">Reference proteome</keyword>
<evidence type="ECO:0000313" key="1">
    <source>
        <dbReference type="EMBL" id="AFX99102.1"/>
    </source>
</evidence>
<evidence type="ECO:0000313" key="2">
    <source>
        <dbReference type="Proteomes" id="UP000010077"/>
    </source>
</evidence>
<dbReference type="EMBL" id="CP003539">
    <property type="protein sequence ID" value="AFX99102.1"/>
    <property type="molecule type" value="Genomic_DNA"/>
</dbReference>
<reference evidence="1 2" key="1">
    <citation type="journal article" date="2012" name="Proc. Natl. Acad. Sci. U.S.A.">
        <title>Genome streamlining and chemical defense in a coral reef symbiosis.</title>
        <authorList>
            <person name="Kwan J.C."/>
            <person name="Donia M.S."/>
            <person name="Han A.W."/>
            <person name="Hirose E."/>
            <person name="Haygood M.G."/>
            <person name="Schmidt E.W."/>
        </authorList>
    </citation>
    <scope>NUCLEOTIDE SEQUENCE [LARGE SCALE GENOMIC DNA]</scope>
    <source>
        <strain evidence="1 2">L2</strain>
    </source>
</reference>
<proteinExistence type="predicted"/>
<sequence>MKFPKSVLAFNYPTNYKFIKILNIYSKYIYSIFHITA</sequence>
<organism evidence="1 2">
    <name type="scientific">Candidatus Endolissoclinum faulkneri L2</name>
    <dbReference type="NCBI Taxonomy" id="1193729"/>
    <lineage>
        <taxon>Bacteria</taxon>
        <taxon>Pseudomonadati</taxon>
        <taxon>Pseudomonadota</taxon>
        <taxon>Alphaproteobacteria</taxon>
        <taxon>Rhodospirillales</taxon>
        <taxon>Rhodospirillaceae</taxon>
        <taxon>Candidatus Endolissoclinum</taxon>
    </lineage>
</organism>
<gene>
    <name evidence="1" type="ORF">A1OE_918</name>
</gene>
<dbReference type="AlphaFoldDB" id="K7YNJ8"/>
<accession>K7YNJ8</accession>